<sequence>MATVQGLLFAENCKPNAVTEADMRWSRGVSVSNCAQFGLTINPNTACNDLGITVNGTQLKTVDSSEYLGRRLTQHQSRR</sequence>
<accession>A0A3P6RSW9</accession>
<organism evidence="1 2">
    <name type="scientific">Dibothriocephalus latus</name>
    <name type="common">Fish tapeworm</name>
    <name type="synonym">Diphyllobothrium latum</name>
    <dbReference type="NCBI Taxonomy" id="60516"/>
    <lineage>
        <taxon>Eukaryota</taxon>
        <taxon>Metazoa</taxon>
        <taxon>Spiralia</taxon>
        <taxon>Lophotrochozoa</taxon>
        <taxon>Platyhelminthes</taxon>
        <taxon>Cestoda</taxon>
        <taxon>Eucestoda</taxon>
        <taxon>Diphyllobothriidea</taxon>
        <taxon>Diphyllobothriidae</taxon>
        <taxon>Dibothriocephalus</taxon>
    </lineage>
</organism>
<dbReference type="Proteomes" id="UP000281553">
    <property type="component" value="Unassembled WGS sequence"/>
</dbReference>
<gene>
    <name evidence="1" type="ORF">DILT_LOCUS1474</name>
</gene>
<proteinExistence type="predicted"/>
<keyword evidence="2" id="KW-1185">Reference proteome</keyword>
<evidence type="ECO:0000313" key="1">
    <source>
        <dbReference type="EMBL" id="VDK45028.1"/>
    </source>
</evidence>
<reference evidence="1 2" key="1">
    <citation type="submission" date="2018-11" db="EMBL/GenBank/DDBJ databases">
        <authorList>
            <consortium name="Pathogen Informatics"/>
        </authorList>
    </citation>
    <scope>NUCLEOTIDE SEQUENCE [LARGE SCALE GENOMIC DNA]</scope>
</reference>
<name>A0A3P6RSW9_DIBLA</name>
<protein>
    <submittedName>
        <fullName evidence="1">Uncharacterized protein</fullName>
    </submittedName>
</protein>
<dbReference type="EMBL" id="UYRU01010113">
    <property type="protein sequence ID" value="VDK45028.1"/>
    <property type="molecule type" value="Genomic_DNA"/>
</dbReference>
<evidence type="ECO:0000313" key="2">
    <source>
        <dbReference type="Proteomes" id="UP000281553"/>
    </source>
</evidence>
<dbReference type="OrthoDB" id="425014at2759"/>
<dbReference type="AlphaFoldDB" id="A0A3P6RSW9"/>